<proteinExistence type="predicted"/>
<dbReference type="AlphaFoldDB" id="A0A834MGG5"/>
<name>A0A834MGG5_RHYFE</name>
<evidence type="ECO:0008006" key="3">
    <source>
        <dbReference type="Google" id="ProtNLM"/>
    </source>
</evidence>
<evidence type="ECO:0000313" key="1">
    <source>
        <dbReference type="EMBL" id="KAF7279030.1"/>
    </source>
</evidence>
<accession>A0A834MGG5</accession>
<keyword evidence="2" id="KW-1185">Reference proteome</keyword>
<evidence type="ECO:0000313" key="2">
    <source>
        <dbReference type="Proteomes" id="UP000625711"/>
    </source>
</evidence>
<gene>
    <name evidence="1" type="ORF">GWI33_007670</name>
</gene>
<organism evidence="1 2">
    <name type="scientific">Rhynchophorus ferrugineus</name>
    <name type="common">Red palm weevil</name>
    <name type="synonym">Curculio ferrugineus</name>
    <dbReference type="NCBI Taxonomy" id="354439"/>
    <lineage>
        <taxon>Eukaryota</taxon>
        <taxon>Metazoa</taxon>
        <taxon>Ecdysozoa</taxon>
        <taxon>Arthropoda</taxon>
        <taxon>Hexapoda</taxon>
        <taxon>Insecta</taxon>
        <taxon>Pterygota</taxon>
        <taxon>Neoptera</taxon>
        <taxon>Endopterygota</taxon>
        <taxon>Coleoptera</taxon>
        <taxon>Polyphaga</taxon>
        <taxon>Cucujiformia</taxon>
        <taxon>Curculionidae</taxon>
        <taxon>Dryophthorinae</taxon>
        <taxon>Rhynchophorus</taxon>
    </lineage>
</organism>
<dbReference type="Proteomes" id="UP000625711">
    <property type="component" value="Unassembled WGS sequence"/>
</dbReference>
<dbReference type="EMBL" id="JAACXV010000377">
    <property type="protein sequence ID" value="KAF7279030.1"/>
    <property type="molecule type" value="Genomic_DNA"/>
</dbReference>
<reference evidence="1" key="1">
    <citation type="submission" date="2020-08" db="EMBL/GenBank/DDBJ databases">
        <title>Genome sequencing and assembly of the red palm weevil Rhynchophorus ferrugineus.</title>
        <authorList>
            <person name="Dias G.B."/>
            <person name="Bergman C.M."/>
            <person name="Manee M."/>
        </authorList>
    </citation>
    <scope>NUCLEOTIDE SEQUENCE</scope>
    <source>
        <strain evidence="1">AA-2017</strain>
        <tissue evidence="1">Whole larva</tissue>
    </source>
</reference>
<sequence>MLSNDNIFISNEGAIIQISRSISDNLLSIVPSAIVRIVSPSSVQISDSLGPVKKDTTEAYAEGASITLTCTATGGKPLARVSV</sequence>
<comment type="caution">
    <text evidence="1">The sequence shown here is derived from an EMBL/GenBank/DDBJ whole genome shotgun (WGS) entry which is preliminary data.</text>
</comment>
<protein>
    <recommendedName>
        <fullName evidence="3">Ig-like domain-containing protein</fullName>
    </recommendedName>
</protein>
<dbReference type="OrthoDB" id="10048737at2759"/>